<gene>
    <name evidence="2" type="ORF">VNI00_004586</name>
</gene>
<dbReference type="SUPFAM" id="SSF52047">
    <property type="entry name" value="RNI-like"/>
    <property type="match status" value="1"/>
</dbReference>
<protein>
    <recommendedName>
        <fullName evidence="4">F-box domain-containing protein</fullName>
    </recommendedName>
</protein>
<evidence type="ECO:0000313" key="2">
    <source>
        <dbReference type="EMBL" id="KAK7051607.1"/>
    </source>
</evidence>
<keyword evidence="1" id="KW-0175">Coiled coil</keyword>
<sequence length="561" mass="64218">MHTTHIHQFPLVADELLRSNQVPSPPEQQQICSYIEMEERTLTQYDQEIARLRDVLAQLKIQRQALYTRTQRRRSQISPIRRLPNEILEEVLSMICMREFGLGHSLHILLADDESKSQTVTATTLNLTHVSFHWRQVVKASARLWSSIRIAFTANTRHLVYGDILKLYLSQAKEHPLDLRLIRHPSTQHFHPPVFIYYYQVAPAILDILSPHFPHIEKLEIHSNILNSQSLYYPSTAFSSLYSFTSGRGSNNFPSWVWSILGTAPRLAHVDIDTLPGRDKLPYPRLTSLTVESVDSRRELLTTLGLCTNLRSLRFGVHVRYGFDDPQETSVKLASLRHLSITSHRENVLFDFLRQLTTPMLEQLEIEVGQKPSAPLAPFIGLISRSGCHLKDFVLSIPRIHCSDAELQEFLALCPELSRFEADINDSGFGVQKGRKTFTYRLFDVLRASSDNLTQWTILSPNVVEIKINEECRISKETLSSLLDMIESRDESCRLAALGNVNEPLRRRVTRLDLRFGELVAEYPTEAMAGLKHRVESLAKKSIRCYIDILQKTLDSTDSEG</sequence>
<dbReference type="Gene3D" id="3.80.10.10">
    <property type="entry name" value="Ribonuclease Inhibitor"/>
    <property type="match status" value="1"/>
</dbReference>
<dbReference type="InterPro" id="IPR032675">
    <property type="entry name" value="LRR_dom_sf"/>
</dbReference>
<evidence type="ECO:0008006" key="4">
    <source>
        <dbReference type="Google" id="ProtNLM"/>
    </source>
</evidence>
<comment type="caution">
    <text evidence="2">The sequence shown here is derived from an EMBL/GenBank/DDBJ whole genome shotgun (WGS) entry which is preliminary data.</text>
</comment>
<proteinExistence type="predicted"/>
<dbReference type="AlphaFoldDB" id="A0AAW0DI29"/>
<dbReference type="EMBL" id="JAYKXP010000012">
    <property type="protein sequence ID" value="KAK7051607.1"/>
    <property type="molecule type" value="Genomic_DNA"/>
</dbReference>
<evidence type="ECO:0000256" key="1">
    <source>
        <dbReference type="SAM" id="Coils"/>
    </source>
</evidence>
<keyword evidence="3" id="KW-1185">Reference proteome</keyword>
<name>A0AAW0DI29_9AGAR</name>
<dbReference type="Proteomes" id="UP001383192">
    <property type="component" value="Unassembled WGS sequence"/>
</dbReference>
<feature type="coiled-coil region" evidence="1">
    <location>
        <begin position="35"/>
        <end position="69"/>
    </location>
</feature>
<accession>A0AAW0DI29</accession>
<organism evidence="2 3">
    <name type="scientific">Paramarasmius palmivorus</name>
    <dbReference type="NCBI Taxonomy" id="297713"/>
    <lineage>
        <taxon>Eukaryota</taxon>
        <taxon>Fungi</taxon>
        <taxon>Dikarya</taxon>
        <taxon>Basidiomycota</taxon>
        <taxon>Agaricomycotina</taxon>
        <taxon>Agaricomycetes</taxon>
        <taxon>Agaricomycetidae</taxon>
        <taxon>Agaricales</taxon>
        <taxon>Marasmiineae</taxon>
        <taxon>Marasmiaceae</taxon>
        <taxon>Paramarasmius</taxon>
    </lineage>
</organism>
<reference evidence="2 3" key="1">
    <citation type="submission" date="2024-01" db="EMBL/GenBank/DDBJ databases">
        <title>A draft genome for a cacao thread blight-causing isolate of Paramarasmius palmivorus.</title>
        <authorList>
            <person name="Baruah I.K."/>
            <person name="Bukari Y."/>
            <person name="Amoako-Attah I."/>
            <person name="Meinhardt L.W."/>
            <person name="Bailey B.A."/>
            <person name="Cohen S.P."/>
        </authorList>
    </citation>
    <scope>NUCLEOTIDE SEQUENCE [LARGE SCALE GENOMIC DNA]</scope>
    <source>
        <strain evidence="2 3">GH-12</strain>
    </source>
</reference>
<evidence type="ECO:0000313" key="3">
    <source>
        <dbReference type="Proteomes" id="UP001383192"/>
    </source>
</evidence>